<keyword evidence="1" id="KW-0812">Transmembrane</keyword>
<protein>
    <submittedName>
        <fullName evidence="3">Acyl transferase superfamily protein</fullName>
    </submittedName>
</protein>
<dbReference type="GO" id="GO:0016747">
    <property type="term" value="F:acyltransferase activity, transferring groups other than amino-acyl groups"/>
    <property type="evidence" value="ECO:0007669"/>
    <property type="project" value="InterPro"/>
</dbReference>
<proteinExistence type="predicted"/>
<evidence type="ECO:0000259" key="2">
    <source>
        <dbReference type="Pfam" id="PF01757"/>
    </source>
</evidence>
<dbReference type="Pfam" id="PF01757">
    <property type="entry name" value="Acyl_transf_3"/>
    <property type="match status" value="1"/>
</dbReference>
<name>K6YU29_9ALTE</name>
<keyword evidence="3" id="KW-0808">Transferase</keyword>
<feature type="transmembrane region" description="Helical" evidence="1">
    <location>
        <begin position="323"/>
        <end position="341"/>
    </location>
</feature>
<gene>
    <name evidence="3" type="ORF">GARC_3259</name>
</gene>
<comment type="caution">
    <text evidence="3">The sequence shown here is derived from an EMBL/GenBank/DDBJ whole genome shotgun (WGS) entry which is preliminary data.</text>
</comment>
<evidence type="ECO:0000313" key="4">
    <source>
        <dbReference type="Proteomes" id="UP000006327"/>
    </source>
</evidence>
<feature type="transmembrane region" description="Helical" evidence="1">
    <location>
        <begin position="284"/>
        <end position="303"/>
    </location>
</feature>
<feature type="domain" description="Acyltransferase 3" evidence="2">
    <location>
        <begin position="8"/>
        <end position="366"/>
    </location>
</feature>
<feature type="transmembrane region" description="Helical" evidence="1">
    <location>
        <begin position="88"/>
        <end position="113"/>
    </location>
</feature>
<feature type="transmembrane region" description="Helical" evidence="1">
    <location>
        <begin position="148"/>
        <end position="169"/>
    </location>
</feature>
<dbReference type="PANTHER" id="PTHR36927">
    <property type="entry name" value="BLR4337 PROTEIN"/>
    <property type="match status" value="1"/>
</dbReference>
<dbReference type="Proteomes" id="UP000006327">
    <property type="component" value="Unassembled WGS sequence"/>
</dbReference>
<keyword evidence="4" id="KW-1185">Reference proteome</keyword>
<feature type="transmembrane region" description="Helical" evidence="1">
    <location>
        <begin position="12"/>
        <end position="31"/>
    </location>
</feature>
<feature type="transmembrane region" description="Helical" evidence="1">
    <location>
        <begin position="51"/>
        <end position="76"/>
    </location>
</feature>
<dbReference type="AlphaFoldDB" id="K6YU29"/>
<keyword evidence="1" id="KW-0472">Membrane</keyword>
<dbReference type="OrthoDB" id="341887at2"/>
<dbReference type="STRING" id="493475.GARC_3259"/>
<feature type="transmembrane region" description="Helical" evidence="1">
    <location>
        <begin position="347"/>
        <end position="369"/>
    </location>
</feature>
<feature type="transmembrane region" description="Helical" evidence="1">
    <location>
        <begin position="240"/>
        <end position="259"/>
    </location>
</feature>
<feature type="transmembrane region" description="Helical" evidence="1">
    <location>
        <begin position="181"/>
        <end position="199"/>
    </location>
</feature>
<sequence>MGSHSRVHYMDNLRAFAMLLGIFFHAALAYSPSLKEVWFTASPQNSVIVDFIAFFSHTFRMPLFFLIAGFFTALLIQKRGLAAMIKNRLIRITLPLVIFLPLVILSFVILIGWATESVQAKSPILGFIAMMAQYPDAPAPPVTTTHLWFLYQLTFFYFVTVVVVKFLKFDWMSRLIKMPKLFLLLGPLLLVPALMTQHAPIPAPEQFMPQLWSFGFFGLFFLFGFGLFSHQEFLDKLRPYVWVMLGVSVVAYILFFELFPRHNSMQEIMTVMATSPSIDLKQTGLATLQAYISAFMSLFLLIVGRSLFNKQNSTMKLIADSSYWIYIIHLPVLLLLQFYLLDKEWPLLVEFLLSSFGTLLIGLVSYLILVQRTPIGWLLNGKKKPSNL</sequence>
<dbReference type="eggNOG" id="COG1835">
    <property type="taxonomic scope" value="Bacteria"/>
</dbReference>
<reference evidence="3 4" key="1">
    <citation type="journal article" date="2017" name="Antonie Van Leeuwenhoek">
        <title>Rhizobium rhizosphaerae sp. nov., a novel species isolated from rice rhizosphere.</title>
        <authorList>
            <person name="Zhao J.J."/>
            <person name="Zhang J."/>
            <person name="Zhang R.J."/>
            <person name="Zhang C.W."/>
            <person name="Yin H.Q."/>
            <person name="Zhang X.X."/>
        </authorList>
    </citation>
    <scope>NUCLEOTIDE SEQUENCE [LARGE SCALE GENOMIC DNA]</scope>
    <source>
        <strain evidence="3 4">BSs20135</strain>
    </source>
</reference>
<dbReference type="InterPro" id="IPR002656">
    <property type="entry name" value="Acyl_transf_3_dom"/>
</dbReference>
<evidence type="ECO:0000256" key="1">
    <source>
        <dbReference type="SAM" id="Phobius"/>
    </source>
</evidence>
<dbReference type="EMBL" id="BAEO01000049">
    <property type="protein sequence ID" value="GAC20218.1"/>
    <property type="molecule type" value="Genomic_DNA"/>
</dbReference>
<dbReference type="PANTHER" id="PTHR36927:SF1">
    <property type="entry name" value="MDO-LIKE PROTEIN"/>
    <property type="match status" value="1"/>
</dbReference>
<evidence type="ECO:0000313" key="3">
    <source>
        <dbReference type="EMBL" id="GAC20218.1"/>
    </source>
</evidence>
<keyword evidence="1" id="KW-1133">Transmembrane helix</keyword>
<organism evidence="3 4">
    <name type="scientific">Paraglaciecola arctica BSs20135</name>
    <dbReference type="NCBI Taxonomy" id="493475"/>
    <lineage>
        <taxon>Bacteria</taxon>
        <taxon>Pseudomonadati</taxon>
        <taxon>Pseudomonadota</taxon>
        <taxon>Gammaproteobacteria</taxon>
        <taxon>Alteromonadales</taxon>
        <taxon>Alteromonadaceae</taxon>
        <taxon>Paraglaciecola</taxon>
    </lineage>
</organism>
<dbReference type="InterPro" id="IPR050623">
    <property type="entry name" value="Glucan_succinyl_AcylTrfase"/>
</dbReference>
<dbReference type="RefSeq" id="WP_007621944.1">
    <property type="nucleotide sequence ID" value="NZ_BAEO01000049.1"/>
</dbReference>
<feature type="transmembrane region" description="Helical" evidence="1">
    <location>
        <begin position="211"/>
        <end position="228"/>
    </location>
</feature>
<accession>K6YU29</accession>